<dbReference type="InterPro" id="IPR039046">
    <property type="entry name" value="PDPK1"/>
</dbReference>
<dbReference type="InterPro" id="IPR008271">
    <property type="entry name" value="Ser/Thr_kinase_AS"/>
</dbReference>
<dbReference type="Gene3D" id="2.30.29.30">
    <property type="entry name" value="Pleckstrin-homology domain (PH domain)/Phosphotyrosine-binding domain (PTB)"/>
    <property type="match status" value="1"/>
</dbReference>
<dbReference type="GO" id="GO:0035556">
    <property type="term" value="P:intracellular signal transduction"/>
    <property type="evidence" value="ECO:0007669"/>
    <property type="project" value="TreeGrafter"/>
</dbReference>
<dbReference type="PROSITE" id="PS00108">
    <property type="entry name" value="PROTEIN_KINASE_ST"/>
    <property type="match status" value="1"/>
</dbReference>
<gene>
    <name evidence="13" type="ORF">SteCoe_4677</name>
</gene>
<comment type="catalytic activity">
    <reaction evidence="9">
        <text>L-seryl-[protein] + ATP = O-phospho-L-seryl-[protein] + ADP + H(+)</text>
        <dbReference type="Rhea" id="RHEA:17989"/>
        <dbReference type="Rhea" id="RHEA-COMP:9863"/>
        <dbReference type="Rhea" id="RHEA-COMP:11604"/>
        <dbReference type="ChEBI" id="CHEBI:15378"/>
        <dbReference type="ChEBI" id="CHEBI:29999"/>
        <dbReference type="ChEBI" id="CHEBI:30616"/>
        <dbReference type="ChEBI" id="CHEBI:83421"/>
        <dbReference type="ChEBI" id="CHEBI:456216"/>
        <dbReference type="EC" id="2.7.11.1"/>
    </reaction>
</comment>
<dbReference type="InterPro" id="IPR000719">
    <property type="entry name" value="Prot_kinase_dom"/>
</dbReference>
<dbReference type="Gene3D" id="3.30.200.20">
    <property type="entry name" value="Phosphorylase Kinase, domain 1"/>
    <property type="match status" value="1"/>
</dbReference>
<keyword evidence="7 10" id="KW-0067">ATP-binding</keyword>
<dbReference type="SMART" id="SM00220">
    <property type="entry name" value="S_TKc"/>
    <property type="match status" value="1"/>
</dbReference>
<dbReference type="GO" id="GO:0005524">
    <property type="term" value="F:ATP binding"/>
    <property type="evidence" value="ECO:0007669"/>
    <property type="project" value="UniProtKB-UniRule"/>
</dbReference>
<dbReference type="InterPro" id="IPR017441">
    <property type="entry name" value="Protein_kinase_ATP_BS"/>
</dbReference>
<dbReference type="SMART" id="SM00233">
    <property type="entry name" value="PH"/>
    <property type="match status" value="1"/>
</dbReference>
<evidence type="ECO:0000259" key="12">
    <source>
        <dbReference type="PROSITE" id="PS50011"/>
    </source>
</evidence>
<dbReference type="InterPro" id="IPR033931">
    <property type="entry name" value="PDK1-typ_PH"/>
</dbReference>
<evidence type="ECO:0000256" key="10">
    <source>
        <dbReference type="PROSITE-ProRule" id="PRU10141"/>
    </source>
</evidence>
<dbReference type="AlphaFoldDB" id="A0A1R2CU87"/>
<evidence type="ECO:0000256" key="4">
    <source>
        <dbReference type="ARBA" id="ARBA00022679"/>
    </source>
</evidence>
<evidence type="ECO:0000256" key="6">
    <source>
        <dbReference type="ARBA" id="ARBA00022777"/>
    </source>
</evidence>
<evidence type="ECO:0000256" key="5">
    <source>
        <dbReference type="ARBA" id="ARBA00022741"/>
    </source>
</evidence>
<dbReference type="PROSITE" id="PS00107">
    <property type="entry name" value="PROTEIN_KINASE_ATP"/>
    <property type="match status" value="1"/>
</dbReference>
<dbReference type="CDD" id="cd05581">
    <property type="entry name" value="STKc_PDK1"/>
    <property type="match status" value="1"/>
</dbReference>
<organism evidence="13 14">
    <name type="scientific">Stentor coeruleus</name>
    <dbReference type="NCBI Taxonomy" id="5963"/>
    <lineage>
        <taxon>Eukaryota</taxon>
        <taxon>Sar</taxon>
        <taxon>Alveolata</taxon>
        <taxon>Ciliophora</taxon>
        <taxon>Postciliodesmatophora</taxon>
        <taxon>Heterotrichea</taxon>
        <taxon>Heterotrichida</taxon>
        <taxon>Stentoridae</taxon>
        <taxon>Stentor</taxon>
    </lineage>
</organism>
<evidence type="ECO:0000313" key="14">
    <source>
        <dbReference type="Proteomes" id="UP000187209"/>
    </source>
</evidence>
<dbReference type="PROSITE" id="PS50011">
    <property type="entry name" value="PROTEIN_KINASE_DOM"/>
    <property type="match status" value="1"/>
</dbReference>
<dbReference type="OrthoDB" id="432647at2759"/>
<keyword evidence="14" id="KW-1185">Reference proteome</keyword>
<evidence type="ECO:0000256" key="8">
    <source>
        <dbReference type="ARBA" id="ARBA00047899"/>
    </source>
</evidence>
<feature type="binding site" evidence="10">
    <location>
        <position position="41"/>
    </location>
    <ligand>
        <name>ATP</name>
        <dbReference type="ChEBI" id="CHEBI:30616"/>
    </ligand>
</feature>
<evidence type="ECO:0000256" key="2">
    <source>
        <dbReference type="ARBA" id="ARBA00012513"/>
    </source>
</evidence>
<dbReference type="InterPro" id="IPR011009">
    <property type="entry name" value="Kinase-like_dom_sf"/>
</dbReference>
<reference evidence="13 14" key="1">
    <citation type="submission" date="2016-11" db="EMBL/GenBank/DDBJ databases">
        <title>The macronuclear genome of Stentor coeruleus: a giant cell with tiny introns.</title>
        <authorList>
            <person name="Slabodnick M."/>
            <person name="Ruby J.G."/>
            <person name="Reiff S.B."/>
            <person name="Swart E.C."/>
            <person name="Gosai S."/>
            <person name="Prabakaran S."/>
            <person name="Witkowska E."/>
            <person name="Larue G.E."/>
            <person name="Fisher S."/>
            <person name="Freeman R.M."/>
            <person name="Gunawardena J."/>
            <person name="Chu W."/>
            <person name="Stover N.A."/>
            <person name="Gregory B.D."/>
            <person name="Nowacki M."/>
            <person name="Derisi J."/>
            <person name="Roy S.W."/>
            <person name="Marshall W.F."/>
            <person name="Sood P."/>
        </authorList>
    </citation>
    <scope>NUCLEOTIDE SEQUENCE [LARGE SCALE GENOMIC DNA]</scope>
    <source>
        <strain evidence="13">WM001</strain>
    </source>
</reference>
<evidence type="ECO:0000256" key="9">
    <source>
        <dbReference type="ARBA" id="ARBA00048679"/>
    </source>
</evidence>
<comment type="catalytic activity">
    <reaction evidence="8">
        <text>L-threonyl-[protein] + ATP = O-phospho-L-threonyl-[protein] + ADP + H(+)</text>
        <dbReference type="Rhea" id="RHEA:46608"/>
        <dbReference type="Rhea" id="RHEA-COMP:11060"/>
        <dbReference type="Rhea" id="RHEA-COMP:11605"/>
        <dbReference type="ChEBI" id="CHEBI:15378"/>
        <dbReference type="ChEBI" id="CHEBI:30013"/>
        <dbReference type="ChEBI" id="CHEBI:30616"/>
        <dbReference type="ChEBI" id="CHEBI:61977"/>
        <dbReference type="ChEBI" id="CHEBI:456216"/>
        <dbReference type="EC" id="2.7.11.1"/>
    </reaction>
</comment>
<dbReference type="Gene3D" id="1.10.510.10">
    <property type="entry name" value="Transferase(Phosphotransferase) domain 1"/>
    <property type="match status" value="1"/>
</dbReference>
<keyword evidence="3 11" id="KW-0723">Serine/threonine-protein kinase</keyword>
<dbReference type="GO" id="GO:0004674">
    <property type="term" value="F:protein serine/threonine kinase activity"/>
    <property type="evidence" value="ECO:0007669"/>
    <property type="project" value="UniProtKB-KW"/>
</dbReference>
<feature type="domain" description="Protein kinase" evidence="12">
    <location>
        <begin position="12"/>
        <end position="277"/>
    </location>
</feature>
<proteinExistence type="inferred from homology"/>
<dbReference type="EMBL" id="MPUH01000059">
    <property type="protein sequence ID" value="OMJ92545.1"/>
    <property type="molecule type" value="Genomic_DNA"/>
</dbReference>
<comment type="similarity">
    <text evidence="1">Belongs to the protein kinase superfamily. AGC Ser/Thr protein kinase family. PDPK1 subfamily.</text>
</comment>
<dbReference type="EC" id="2.7.11.1" evidence="2"/>
<protein>
    <recommendedName>
        <fullName evidence="2">non-specific serine/threonine protein kinase</fullName>
        <ecNumber evidence="2">2.7.11.1</ecNumber>
    </recommendedName>
</protein>
<dbReference type="InterPro" id="IPR011993">
    <property type="entry name" value="PH-like_dom_sf"/>
</dbReference>
<dbReference type="Pfam" id="PF00069">
    <property type="entry name" value="Pkinase"/>
    <property type="match status" value="1"/>
</dbReference>
<dbReference type="PANTHER" id="PTHR24356:SF163">
    <property type="entry name" value="3-PHOSPHOINOSITIDE-DEPENDENT PROTEIN KINASE 1-RELATED"/>
    <property type="match status" value="1"/>
</dbReference>
<evidence type="ECO:0000256" key="7">
    <source>
        <dbReference type="ARBA" id="ARBA00022840"/>
    </source>
</evidence>
<evidence type="ECO:0000256" key="11">
    <source>
        <dbReference type="RuleBase" id="RU000304"/>
    </source>
</evidence>
<sequence length="425" mass="48452">MVETKKLGREDFIFTTIIGQGAYGRVAKAKKIDTGELFAIKIVEKSHLQREGKTSQALIEKNILAKLRNHPGTVRLFYTFQDPEKLYYVLEYCPHGDFLSLINSFTSGMPVHLISFYTAEIVHILELMFNVGVVHRDLKPENLLISDEYHLRLSDFGTAKDLNNPSTRARGHTFVGTAEYVSPEVLSDQEAGIGVDLWALGCVVYQMLVGHPPFQGMSQYLIFEQIRQCAISFPNGTDNEGQDFVRKLLVADPERRLGAGEIGSDNDLAALKSHPFISNFDIENILDIPVPYNNWPKKVEKKSSEAEDEEENDDIEIGLLNSRKEEIKTLEPKILLSGIIKKKCGWFFKKRYLVVSNEPRIYYTDTSSSTNIREIILSKDLKAELKAGNDFIINNPQRSYYFRELISNPQRWVEAINKVIKDHFL</sequence>
<comment type="caution">
    <text evidence="13">The sequence shown here is derived from an EMBL/GenBank/DDBJ whole genome shotgun (WGS) entry which is preliminary data.</text>
</comment>
<dbReference type="InterPro" id="IPR001849">
    <property type="entry name" value="PH_domain"/>
</dbReference>
<dbReference type="SUPFAM" id="SSF50729">
    <property type="entry name" value="PH domain-like"/>
    <property type="match status" value="1"/>
</dbReference>
<dbReference type="Pfam" id="PF14593">
    <property type="entry name" value="PH_3"/>
    <property type="match status" value="1"/>
</dbReference>
<evidence type="ECO:0000313" key="13">
    <source>
        <dbReference type="EMBL" id="OMJ92545.1"/>
    </source>
</evidence>
<dbReference type="SUPFAM" id="SSF56112">
    <property type="entry name" value="Protein kinase-like (PK-like)"/>
    <property type="match status" value="1"/>
</dbReference>
<accession>A0A1R2CU87</accession>
<keyword evidence="4" id="KW-0808">Transferase</keyword>
<dbReference type="InterPro" id="IPR050236">
    <property type="entry name" value="Ser_Thr_kinase_AGC"/>
</dbReference>
<dbReference type="FunFam" id="3.30.200.20:FF:000042">
    <property type="entry name" value="Aurora kinase A"/>
    <property type="match status" value="1"/>
</dbReference>
<evidence type="ECO:0000256" key="1">
    <source>
        <dbReference type="ARBA" id="ARBA00010006"/>
    </source>
</evidence>
<name>A0A1R2CU87_9CILI</name>
<keyword evidence="5 10" id="KW-0547">Nucleotide-binding</keyword>
<keyword evidence="6" id="KW-0418">Kinase</keyword>
<dbReference type="Proteomes" id="UP000187209">
    <property type="component" value="Unassembled WGS sequence"/>
</dbReference>
<evidence type="ECO:0000256" key="3">
    <source>
        <dbReference type="ARBA" id="ARBA00022527"/>
    </source>
</evidence>
<dbReference type="PANTHER" id="PTHR24356">
    <property type="entry name" value="SERINE/THREONINE-PROTEIN KINASE"/>
    <property type="match status" value="1"/>
</dbReference>